<feature type="domain" description="UspA" evidence="2">
    <location>
        <begin position="183"/>
        <end position="265"/>
    </location>
</feature>
<feature type="domain" description="UspA" evidence="2">
    <location>
        <begin position="1"/>
        <end position="130"/>
    </location>
</feature>
<dbReference type="Pfam" id="PF00582">
    <property type="entry name" value="Usp"/>
    <property type="match status" value="2"/>
</dbReference>
<sequence length="267" mass="29367">MFAHVLIGVDFSAAWPVLQQRVMRLRSKGVNTITLASIISPREVTNPTLNDRQQLQQRMEDEAQSFRDIGLAVTCLVDVGKPSECLAEMAIAQQVDVILCGSKGSGGFTERLLGSTVQRLSHLSQTPLWMEPINVGHELRHNYTTLVLATDASSSAVPAERLFEQLAEHFRNRVALISEALLYADGRGREVAELHLIALATRIPKLDSVIVSGQARKALIDEAKRWEADLLIIGQQGHSRFKERLLGSTAEALLEGINCPVLVVPHP</sequence>
<dbReference type="PRINTS" id="PR01438">
    <property type="entry name" value="UNVRSLSTRESS"/>
</dbReference>
<accession>A0A7Y3TYE2</accession>
<dbReference type="PANTHER" id="PTHR46268:SF6">
    <property type="entry name" value="UNIVERSAL STRESS PROTEIN UP12"/>
    <property type="match status" value="1"/>
</dbReference>
<name>A0A7Y3TYE2_9GAMM</name>
<dbReference type="AlphaFoldDB" id="A0A7Y3TYE2"/>
<dbReference type="Gene3D" id="3.40.50.12370">
    <property type="match status" value="1"/>
</dbReference>
<organism evidence="3 4">
    <name type="scientific">Vreelandella azerica</name>
    <dbReference type="NCBI Taxonomy" id="2732867"/>
    <lineage>
        <taxon>Bacteria</taxon>
        <taxon>Pseudomonadati</taxon>
        <taxon>Pseudomonadota</taxon>
        <taxon>Gammaproteobacteria</taxon>
        <taxon>Oceanospirillales</taxon>
        <taxon>Halomonadaceae</taxon>
        <taxon>Vreelandella</taxon>
    </lineage>
</organism>
<comment type="caution">
    <text evidence="3">The sequence shown here is derived from an EMBL/GenBank/DDBJ whole genome shotgun (WGS) entry which is preliminary data.</text>
</comment>
<dbReference type="SUPFAM" id="SSF52402">
    <property type="entry name" value="Adenine nucleotide alpha hydrolases-like"/>
    <property type="match status" value="2"/>
</dbReference>
<gene>
    <name evidence="3" type="ORF">HLB35_11695</name>
</gene>
<dbReference type="Proteomes" id="UP000588806">
    <property type="component" value="Unassembled WGS sequence"/>
</dbReference>
<evidence type="ECO:0000313" key="3">
    <source>
        <dbReference type="EMBL" id="NOG32253.1"/>
    </source>
</evidence>
<comment type="similarity">
    <text evidence="1">Belongs to the universal stress protein A family.</text>
</comment>
<evidence type="ECO:0000313" key="4">
    <source>
        <dbReference type="Proteomes" id="UP000588806"/>
    </source>
</evidence>
<dbReference type="RefSeq" id="WP_171702707.1">
    <property type="nucleotide sequence ID" value="NZ_JABFHI010000004.1"/>
</dbReference>
<reference evidence="3 4" key="2">
    <citation type="submission" date="2020-06" db="EMBL/GenBank/DDBJ databases">
        <title>Halomonas songnenensis sp. nov., a moderately halophilic bacterium isolated from saline and alkaline soils.</title>
        <authorList>
            <person name="Jiang J."/>
            <person name="Pan Y."/>
        </authorList>
    </citation>
    <scope>NUCLEOTIDE SEQUENCE [LARGE SCALE GENOMIC DNA]</scope>
    <source>
        <strain evidence="3 4">TBZ9</strain>
    </source>
</reference>
<dbReference type="InterPro" id="IPR006015">
    <property type="entry name" value="Universal_stress_UspA"/>
</dbReference>
<proteinExistence type="inferred from homology"/>
<dbReference type="PANTHER" id="PTHR46268">
    <property type="entry name" value="STRESS RESPONSE PROTEIN NHAX"/>
    <property type="match status" value="1"/>
</dbReference>
<keyword evidence="4" id="KW-1185">Reference proteome</keyword>
<evidence type="ECO:0000259" key="2">
    <source>
        <dbReference type="Pfam" id="PF00582"/>
    </source>
</evidence>
<dbReference type="EMBL" id="JABFHI010000004">
    <property type="protein sequence ID" value="NOG32253.1"/>
    <property type="molecule type" value="Genomic_DNA"/>
</dbReference>
<dbReference type="CDD" id="cd00293">
    <property type="entry name" value="USP-like"/>
    <property type="match status" value="2"/>
</dbReference>
<evidence type="ECO:0000256" key="1">
    <source>
        <dbReference type="ARBA" id="ARBA00008791"/>
    </source>
</evidence>
<reference evidence="3 4" key="1">
    <citation type="submission" date="2020-05" db="EMBL/GenBank/DDBJ databases">
        <authorList>
            <person name="Ruan W."/>
            <person name="Jeon C.O."/>
            <person name="Chun B.H."/>
        </authorList>
    </citation>
    <scope>NUCLEOTIDE SEQUENCE [LARGE SCALE GENOMIC DNA]</scope>
    <source>
        <strain evidence="3 4">TBZ9</strain>
    </source>
</reference>
<dbReference type="InterPro" id="IPR006016">
    <property type="entry name" value="UspA"/>
</dbReference>
<protein>
    <submittedName>
        <fullName evidence="3">Universal stress protein</fullName>
    </submittedName>
</protein>